<proteinExistence type="inferred from homology"/>
<comment type="cofactor">
    <cofactor evidence="3">
        <name>Mn(2+)</name>
        <dbReference type="ChEBI" id="CHEBI:29035"/>
    </cofactor>
</comment>
<feature type="compositionally biased region" description="Polar residues" evidence="18">
    <location>
        <begin position="1605"/>
        <end position="1615"/>
    </location>
</feature>
<evidence type="ECO:0000259" key="19">
    <source>
        <dbReference type="PROSITE" id="PS50880"/>
    </source>
</evidence>
<feature type="compositionally biased region" description="Basic and acidic residues" evidence="18">
    <location>
        <begin position="1326"/>
        <end position="1358"/>
    </location>
</feature>
<feature type="compositionally biased region" description="Acidic residues" evidence="18">
    <location>
        <begin position="1173"/>
        <end position="1182"/>
    </location>
</feature>
<evidence type="ECO:0000256" key="2">
    <source>
        <dbReference type="ARBA" id="ARBA00001913"/>
    </source>
</evidence>
<dbReference type="Pfam" id="PF00204">
    <property type="entry name" value="DNA_gyraseB"/>
    <property type="match status" value="1"/>
</dbReference>
<dbReference type="PROSITE" id="PS00177">
    <property type="entry name" value="TOPOISOMERASE_II"/>
    <property type="match status" value="1"/>
</dbReference>
<feature type="compositionally biased region" description="Polar residues" evidence="18">
    <location>
        <begin position="1482"/>
        <end position="1503"/>
    </location>
</feature>
<feature type="compositionally biased region" description="Acidic residues" evidence="18">
    <location>
        <begin position="1701"/>
        <end position="1714"/>
    </location>
</feature>
<evidence type="ECO:0000256" key="7">
    <source>
        <dbReference type="ARBA" id="ARBA00011080"/>
    </source>
</evidence>
<dbReference type="PRINTS" id="PR00418">
    <property type="entry name" value="TPI2FAMILY"/>
</dbReference>
<dbReference type="InterPro" id="IPR006171">
    <property type="entry name" value="TOPRIM_dom"/>
</dbReference>
<dbReference type="GO" id="GO:0005654">
    <property type="term" value="C:nucleoplasm"/>
    <property type="evidence" value="ECO:0007669"/>
    <property type="project" value="UniProtKB-SubCell"/>
</dbReference>
<evidence type="ECO:0000313" key="21">
    <source>
        <dbReference type="EMBL" id="KAK3082863.1"/>
    </source>
</evidence>
<keyword evidence="14 16" id="KW-0413">Isomerase</keyword>
<feature type="region of interest" description="Disordered" evidence="18">
    <location>
        <begin position="1173"/>
        <end position="1192"/>
    </location>
</feature>
<dbReference type="SMART" id="SM00434">
    <property type="entry name" value="TOP4c"/>
    <property type="match status" value="1"/>
</dbReference>
<evidence type="ECO:0000256" key="4">
    <source>
        <dbReference type="ARBA" id="ARBA00001946"/>
    </source>
</evidence>
<comment type="cofactor">
    <cofactor evidence="4">
        <name>Mg(2+)</name>
        <dbReference type="ChEBI" id="CHEBI:18420"/>
    </cofactor>
</comment>
<gene>
    <name evidence="21" type="ORF">FSP39_007418</name>
</gene>
<dbReference type="FunFam" id="3.40.50.670:FF:000001">
    <property type="entry name" value="DNA topoisomerase 2"/>
    <property type="match status" value="2"/>
</dbReference>
<feature type="compositionally biased region" description="Basic residues" evidence="18">
    <location>
        <begin position="1661"/>
        <end position="1672"/>
    </location>
</feature>
<dbReference type="CDD" id="cd03365">
    <property type="entry name" value="TOPRIM_TopoIIA"/>
    <property type="match status" value="1"/>
</dbReference>
<comment type="catalytic activity">
    <reaction evidence="1 16 17">
        <text>ATP-dependent breakage, passage and rejoining of double-stranded DNA.</text>
        <dbReference type="EC" id="5.6.2.2"/>
    </reaction>
</comment>
<dbReference type="Gene3D" id="3.30.1360.40">
    <property type="match status" value="1"/>
</dbReference>
<keyword evidence="10 17" id="KW-0067">ATP-binding</keyword>
<name>A0AA89BUK9_PINIB</name>
<dbReference type="InterPro" id="IPR002205">
    <property type="entry name" value="Topo_IIA_dom_A"/>
</dbReference>
<evidence type="ECO:0000256" key="6">
    <source>
        <dbReference type="ARBA" id="ARBA00004642"/>
    </source>
</evidence>
<dbReference type="Pfam" id="PF01751">
    <property type="entry name" value="Toprim"/>
    <property type="match status" value="1"/>
</dbReference>
<dbReference type="InterPro" id="IPR013506">
    <property type="entry name" value="Topo_IIA_bsu_dom2"/>
</dbReference>
<dbReference type="GO" id="GO:0005524">
    <property type="term" value="F:ATP binding"/>
    <property type="evidence" value="ECO:0007669"/>
    <property type="project" value="UniProtKB-UniRule"/>
</dbReference>
<dbReference type="Gene3D" id="3.40.50.670">
    <property type="match status" value="1"/>
</dbReference>
<dbReference type="Pfam" id="PF16898">
    <property type="entry name" value="TOPRIM_C"/>
    <property type="match status" value="1"/>
</dbReference>
<evidence type="ECO:0000313" key="22">
    <source>
        <dbReference type="Proteomes" id="UP001186944"/>
    </source>
</evidence>
<dbReference type="Gene3D" id="3.90.199.10">
    <property type="entry name" value="Topoisomerase II, domain 5"/>
    <property type="match status" value="1"/>
</dbReference>
<evidence type="ECO:0000256" key="8">
    <source>
        <dbReference type="ARBA" id="ARBA00022723"/>
    </source>
</evidence>
<feature type="compositionally biased region" description="Basic and acidic residues" evidence="18">
    <location>
        <begin position="1394"/>
        <end position="1412"/>
    </location>
</feature>
<dbReference type="InterPro" id="IPR003594">
    <property type="entry name" value="HATPase_dom"/>
</dbReference>
<dbReference type="InterPro" id="IPR013759">
    <property type="entry name" value="Topo_IIA_B_C"/>
</dbReference>
<evidence type="ECO:0000256" key="5">
    <source>
        <dbReference type="ARBA" id="ARBA00004604"/>
    </source>
</evidence>
<dbReference type="SUPFAM" id="SSF55874">
    <property type="entry name" value="ATPase domain of HSP90 chaperone/DNA topoisomerase II/histidine kinase"/>
    <property type="match status" value="1"/>
</dbReference>
<dbReference type="SMART" id="SM00433">
    <property type="entry name" value="TOP2c"/>
    <property type="match status" value="1"/>
</dbReference>
<dbReference type="CDD" id="cd16930">
    <property type="entry name" value="HATPase_TopII-like"/>
    <property type="match status" value="1"/>
</dbReference>
<dbReference type="InterPro" id="IPR034157">
    <property type="entry name" value="TOPRIM_TopoII"/>
</dbReference>
<dbReference type="Pfam" id="PF08070">
    <property type="entry name" value="DTHCT"/>
    <property type="match status" value="1"/>
</dbReference>
<dbReference type="CDD" id="cd03481">
    <property type="entry name" value="TopoIIA_Trans_ScTopoIIA"/>
    <property type="match status" value="1"/>
</dbReference>
<dbReference type="InterPro" id="IPR001241">
    <property type="entry name" value="Topo_IIA"/>
</dbReference>
<dbReference type="PROSITE" id="PS52040">
    <property type="entry name" value="TOPO_IIA"/>
    <property type="match status" value="1"/>
</dbReference>
<dbReference type="FunFam" id="3.30.230.10:FF:000008">
    <property type="entry name" value="DNA topoisomerase 2"/>
    <property type="match status" value="1"/>
</dbReference>
<keyword evidence="15" id="KW-0539">Nucleus</keyword>
<comment type="cofactor">
    <cofactor evidence="2">
        <name>Ca(2+)</name>
        <dbReference type="ChEBI" id="CHEBI:29108"/>
    </cofactor>
</comment>
<keyword evidence="13 16" id="KW-0238">DNA-binding</keyword>
<dbReference type="EC" id="5.6.2.2" evidence="17"/>
<accession>A0AA89BUK9</accession>
<dbReference type="InterPro" id="IPR020568">
    <property type="entry name" value="Ribosomal_Su5_D2-typ_SF"/>
</dbReference>
<dbReference type="FunFam" id="1.10.268.10:FF:000002">
    <property type="entry name" value="DNA topoisomerase 2"/>
    <property type="match status" value="1"/>
</dbReference>
<dbReference type="SUPFAM" id="SSF56719">
    <property type="entry name" value="Type II DNA topoisomerase"/>
    <property type="match status" value="1"/>
</dbReference>
<dbReference type="Gene3D" id="1.10.268.10">
    <property type="entry name" value="Topoisomerase, domain 3"/>
    <property type="match status" value="1"/>
</dbReference>
<feature type="active site" description="O-(5'-phospho-DNA)-tyrosine intermediate" evidence="16">
    <location>
        <position position="878"/>
    </location>
</feature>
<dbReference type="InterPro" id="IPR050634">
    <property type="entry name" value="DNA_Topoisomerase_II"/>
</dbReference>
<comment type="caution">
    <text evidence="21">The sequence shown here is derived from an EMBL/GenBank/DDBJ whole genome shotgun (WGS) entry which is preliminary data.</text>
</comment>
<feature type="compositionally biased region" description="Basic residues" evidence="18">
    <location>
        <begin position="1295"/>
        <end position="1305"/>
    </location>
</feature>
<dbReference type="Gene3D" id="3.30.230.10">
    <property type="match status" value="1"/>
</dbReference>
<dbReference type="InterPro" id="IPR012542">
    <property type="entry name" value="DTHCT"/>
</dbReference>
<dbReference type="GO" id="GO:0000819">
    <property type="term" value="P:sister chromatid segregation"/>
    <property type="evidence" value="ECO:0007669"/>
    <property type="project" value="TreeGrafter"/>
</dbReference>
<evidence type="ECO:0000256" key="17">
    <source>
        <dbReference type="RuleBase" id="RU362094"/>
    </source>
</evidence>
<evidence type="ECO:0000256" key="18">
    <source>
        <dbReference type="SAM" id="MobiDB-lite"/>
    </source>
</evidence>
<dbReference type="GO" id="GO:0005730">
    <property type="term" value="C:nucleolus"/>
    <property type="evidence" value="ECO:0007669"/>
    <property type="project" value="UniProtKB-SubCell"/>
</dbReference>
<feature type="compositionally biased region" description="Basic residues" evidence="18">
    <location>
        <begin position="1413"/>
        <end position="1426"/>
    </location>
</feature>
<evidence type="ECO:0000259" key="20">
    <source>
        <dbReference type="PROSITE" id="PS52040"/>
    </source>
</evidence>
<dbReference type="GO" id="GO:0000712">
    <property type="term" value="P:resolution of meiotic recombination intermediates"/>
    <property type="evidence" value="ECO:0007669"/>
    <property type="project" value="TreeGrafter"/>
</dbReference>
<evidence type="ECO:0000256" key="3">
    <source>
        <dbReference type="ARBA" id="ARBA00001936"/>
    </source>
</evidence>
<dbReference type="InterPro" id="IPR013758">
    <property type="entry name" value="Topo_IIA_A/C_ab"/>
</dbReference>
<evidence type="ECO:0000256" key="1">
    <source>
        <dbReference type="ARBA" id="ARBA00000185"/>
    </source>
</evidence>
<dbReference type="FunFam" id="3.90.199.10:FF:000002">
    <property type="entry name" value="DNA topoisomerase 2"/>
    <property type="match status" value="1"/>
</dbReference>
<feature type="compositionally biased region" description="Basic residues" evidence="18">
    <location>
        <begin position="1586"/>
        <end position="1597"/>
    </location>
</feature>
<dbReference type="FunFam" id="3.30.565.10:FF:000004">
    <property type="entry name" value="DNA topoisomerase 2"/>
    <property type="match status" value="1"/>
</dbReference>
<evidence type="ECO:0000256" key="13">
    <source>
        <dbReference type="ARBA" id="ARBA00023125"/>
    </source>
</evidence>
<feature type="compositionally biased region" description="Acidic residues" evidence="18">
    <location>
        <begin position="1739"/>
        <end position="1750"/>
    </location>
</feature>
<keyword evidence="9 17" id="KW-0547">Nucleotide-binding</keyword>
<feature type="domain" description="Topo IIA-type catalytic" evidence="20">
    <location>
        <begin position="788"/>
        <end position="1269"/>
    </location>
</feature>
<organism evidence="21 22">
    <name type="scientific">Pinctada imbricata</name>
    <name type="common">Atlantic pearl-oyster</name>
    <name type="synonym">Pinctada martensii</name>
    <dbReference type="NCBI Taxonomy" id="66713"/>
    <lineage>
        <taxon>Eukaryota</taxon>
        <taxon>Metazoa</taxon>
        <taxon>Spiralia</taxon>
        <taxon>Lophotrochozoa</taxon>
        <taxon>Mollusca</taxon>
        <taxon>Bivalvia</taxon>
        <taxon>Autobranchia</taxon>
        <taxon>Pteriomorphia</taxon>
        <taxon>Pterioida</taxon>
        <taxon>Pterioidea</taxon>
        <taxon>Pteriidae</taxon>
        <taxon>Pinctada</taxon>
    </lineage>
</organism>
<evidence type="ECO:0000256" key="15">
    <source>
        <dbReference type="ARBA" id="ARBA00023242"/>
    </source>
</evidence>
<dbReference type="GO" id="GO:0003918">
    <property type="term" value="F:DNA topoisomerase type II (double strand cut, ATP-hydrolyzing) activity"/>
    <property type="evidence" value="ECO:0007669"/>
    <property type="project" value="UniProtKB-UniRule"/>
</dbReference>
<evidence type="ECO:0000256" key="16">
    <source>
        <dbReference type="PROSITE-ProRule" id="PRU01384"/>
    </source>
</evidence>
<dbReference type="CDD" id="cd00187">
    <property type="entry name" value="TOP4c"/>
    <property type="match status" value="1"/>
</dbReference>
<dbReference type="GO" id="GO:0006265">
    <property type="term" value="P:DNA topological change"/>
    <property type="evidence" value="ECO:0007669"/>
    <property type="project" value="UniProtKB-UniRule"/>
</dbReference>
<dbReference type="InterPro" id="IPR013757">
    <property type="entry name" value="Topo_IIA_A_a_sf"/>
</dbReference>
<dbReference type="GO" id="GO:0003677">
    <property type="term" value="F:DNA binding"/>
    <property type="evidence" value="ECO:0007669"/>
    <property type="project" value="UniProtKB-UniRule"/>
</dbReference>
<dbReference type="FunFam" id="3.30.1360.40:FF:000003">
    <property type="entry name" value="DNA topoisomerase 2"/>
    <property type="match status" value="1"/>
</dbReference>
<dbReference type="InterPro" id="IPR014721">
    <property type="entry name" value="Ribsml_uS5_D2-typ_fold_subgr"/>
</dbReference>
<keyword evidence="8" id="KW-0479">Metal-binding</keyword>
<feature type="domain" description="Toprim" evidence="19">
    <location>
        <begin position="528"/>
        <end position="645"/>
    </location>
</feature>
<dbReference type="PANTHER" id="PTHR10169">
    <property type="entry name" value="DNA TOPOISOMERASE/GYRASE"/>
    <property type="match status" value="1"/>
</dbReference>
<dbReference type="InterPro" id="IPR031660">
    <property type="entry name" value="TOPRIM_C"/>
</dbReference>
<keyword evidence="11" id="KW-0460">Magnesium</keyword>
<dbReference type="FunFam" id="3.30.1490.30:FF:000001">
    <property type="entry name" value="DNA topoisomerase 2"/>
    <property type="match status" value="1"/>
</dbReference>
<dbReference type="InterPro" id="IPR001154">
    <property type="entry name" value="TopoII_euk"/>
</dbReference>
<reference evidence="21" key="1">
    <citation type="submission" date="2019-08" db="EMBL/GenBank/DDBJ databases">
        <title>The improved chromosome-level genome for the pearl oyster Pinctada fucata martensii using PacBio sequencing and Hi-C.</title>
        <authorList>
            <person name="Zheng Z."/>
        </authorList>
    </citation>
    <scope>NUCLEOTIDE SEQUENCE</scope>
    <source>
        <strain evidence="21">ZZ-2019</strain>
        <tissue evidence="21">Adductor muscle</tissue>
    </source>
</reference>
<dbReference type="InterPro" id="IPR018522">
    <property type="entry name" value="TopoIIA_CS"/>
</dbReference>
<dbReference type="Proteomes" id="UP001186944">
    <property type="component" value="Unassembled WGS sequence"/>
</dbReference>
<dbReference type="PROSITE" id="PS50880">
    <property type="entry name" value="TOPRIM"/>
    <property type="match status" value="1"/>
</dbReference>
<dbReference type="Gene3D" id="3.30.565.10">
    <property type="entry name" value="Histidine kinase-like ATPase, C-terminal domain"/>
    <property type="match status" value="1"/>
</dbReference>
<keyword evidence="22" id="KW-1185">Reference proteome</keyword>
<evidence type="ECO:0000256" key="11">
    <source>
        <dbReference type="ARBA" id="ARBA00022842"/>
    </source>
</evidence>
<evidence type="ECO:0000256" key="12">
    <source>
        <dbReference type="ARBA" id="ARBA00023029"/>
    </source>
</evidence>
<dbReference type="PRINTS" id="PR01158">
    <property type="entry name" value="TOPISMRASEII"/>
</dbReference>
<dbReference type="Pfam" id="PF02518">
    <property type="entry name" value="HATPase_c"/>
    <property type="match status" value="1"/>
</dbReference>
<comment type="subunit">
    <text evidence="17">Homodimer.</text>
</comment>
<dbReference type="PANTHER" id="PTHR10169:SF38">
    <property type="entry name" value="DNA TOPOISOMERASE 2"/>
    <property type="match status" value="1"/>
</dbReference>
<dbReference type="SUPFAM" id="SSF54211">
    <property type="entry name" value="Ribosomal protein S5 domain 2-like"/>
    <property type="match status" value="1"/>
</dbReference>
<feature type="compositionally biased region" description="Basic residues" evidence="18">
    <location>
        <begin position="1689"/>
        <end position="1698"/>
    </location>
</feature>
<dbReference type="EMBL" id="VSWD01000014">
    <property type="protein sequence ID" value="KAK3082863.1"/>
    <property type="molecule type" value="Genomic_DNA"/>
</dbReference>
<keyword evidence="12 16" id="KW-0799">Topoisomerase</keyword>
<comment type="function">
    <text evidence="17">Control of topological states of DNA by transient breakage and subsequent rejoining of DNA strands. Topoisomerase II makes double-strand breaks.</text>
</comment>
<comment type="subcellular location">
    <subcellularLocation>
        <location evidence="5">Nucleus</location>
        <location evidence="5">Nucleolus</location>
    </subcellularLocation>
    <subcellularLocation>
        <location evidence="6">Nucleus</location>
        <location evidence="6">Nucleoplasm</location>
    </subcellularLocation>
</comment>
<feature type="region of interest" description="Disordered" evidence="18">
    <location>
        <begin position="1280"/>
        <end position="1750"/>
    </location>
</feature>
<evidence type="ECO:0000256" key="14">
    <source>
        <dbReference type="ARBA" id="ARBA00023235"/>
    </source>
</evidence>
<evidence type="ECO:0000256" key="10">
    <source>
        <dbReference type="ARBA" id="ARBA00022840"/>
    </source>
</evidence>
<sequence length="1750" mass="197378">MIPLTSTKDPVRKISVRNGISTKDPGTICTAYMSAGPLLQGSQSFDKNFICYALFDNMNAGAGDGEKKVKKSKKANKDENTDIVHIPSAEGQGKGTNKRLSIERIYQKKSQLEHILLRPDSYIGSTEKVTQPMWVFDTDEERMVLRDITFVPGLYKIFDEILVNASDNKQRDPNMSTIKIDIDPENNKIKIWNNGRGIPVVEHKTEKMFVPTMIFGHLLTSSNYDDTEKKVTGGRNGYGAKLCNIFSTKFIVETSSMDYKRAFKQTWIDNMGKTKEPTITDSKNDDFTSITFYPDLAKFKMETLDKDTVDLFTRRAYDIAAASRGVKVFLNGKKLAVKSFKDYVNLYIKDKTDDNGMPLTLVHEMANDRWEVAVTLSDKGFQQVSFVNSIATTKGGRHVDYVTDQVVTKLIDIVKKKNKGGVAIKPFQIKNHMWIFVNCLIENPTFDSQTKENMTLQAKSFGSKCALTEKYVTQVSKCGIVESILSWMKFKAQAQLNKKFSSSKHSKLKGIPKLDDANDAGTRNSRECTLILTEGDSAKSLAVAGLGVVGRDRFGVFPLKGKVLNVREATHKQIMDNAEINNIVKIMGLQFKEKYNDHDALKSLRYGKLMIMTDQDQDGSHIKGLLINFIHHFWPNLLKFNVVEEFITPIVKVIKGKSEHSFYSLPEFEEWKRETEGWHTWKVKYYKGLGTSTAKEAKEYFSDMERHKINFRYTGGEDDASINLAFSKKKIEERKEWLTSWMEDRKRRAEMGLPEQYLYGKGTKAITYNDFINRELILFSNMDNTRSIPSLVDGFKPGQRKVLYTCFKRNLIKEIKVAQLAGSVSEQSAYHHGEASLMGTIINLAQNFIGSNNLNVLQPIGQFGTRLHGGKDAASPRYIFTALSPLARVLFNIHDDPLLVYNYDDNLKVEPEWYIPIIPMVLVNGADGIGTGWSTKIPNHDVREIVNNLKRMLDGLDPLPLNPSYKHFKGTIEELSDNKFIVNGEVSIIDDQTIEITELPIKTWTQAYKEEVLEPMLHGTDKQPATITDYREYHTDSTVKFVVKMTPEKLSQIEQTGLHKVFKIQSSLTTSSMVLFDHLGCIKKYNNAMEIMREFFDVRLQYYHKRKDYLEGLLTAESNRLENIARFIMEKIEGTITIENKPRKELIQMLVRRGYDSDPLKRWKELQFKDKDLDEDEDDDVQSDASGSSGPDFIFVVYDLDEDEDNEDDDAMSDASGSSGPDFNYILSNPLWCLTKEKKDQLLKQRDEKRQELEILKKKSPEDLWLEDLDQFMALLEETEQQEREDDNANMNKTAKIKGKVKSRKILAQETMPSPVGRRVVPRVDTAMRQKAEQAQKKINKDKIKKEGKNLLDFFGKDEPEDDPEPMSLADRLKEKTGITSPTAISKAVSNGDAKPEEKKKRAPRVKKESGSPRKKGKGGKGKKKSPWSDSEGSDGKMSDSDMDMDGSFMETVQPKVDRGPRRATAKKINYSFNSDDEEAVQSDSDNNDFQPTNFDEINSGPAQISDAGSDIDSPVKTVPKKAAKSAIEFIPSSDDEEKESQESDKLSWLSPAKEKPEVTAISDDDMDDMFPKTTKPAKEKPAAKPAKKPAAKRAPAKKADPKQMSITTAMTKAKTNGKRKLLSKKPVVIDSDGDDDDDVLIPPPSSSSSSEKAPGEKKAAKPKSKAVKRPAKKIDSDLDLSDDEFAPKKRATKKKKSAGSDDDSFGFGDDDGDVGISIPAEPRRGGGRSRAPVKYNFGDDDDDDDDDDF</sequence>
<protein>
    <recommendedName>
        <fullName evidence="17">DNA topoisomerase 2</fullName>
        <ecNumber evidence="17">5.6.2.2</ecNumber>
    </recommendedName>
</protein>
<dbReference type="InterPro" id="IPR036890">
    <property type="entry name" value="HATPase_C_sf"/>
</dbReference>
<evidence type="ECO:0000256" key="9">
    <source>
        <dbReference type="ARBA" id="ARBA00022741"/>
    </source>
</evidence>
<comment type="similarity">
    <text evidence="7 17">Belongs to the type II topoisomerase family.</text>
</comment>
<dbReference type="Gene3D" id="3.30.1490.30">
    <property type="match status" value="1"/>
</dbReference>
<dbReference type="GO" id="GO:0046872">
    <property type="term" value="F:metal ion binding"/>
    <property type="evidence" value="ECO:0007669"/>
    <property type="project" value="UniProtKB-KW"/>
</dbReference>
<dbReference type="InterPro" id="IPR013760">
    <property type="entry name" value="Topo_IIA-like_dom_sf"/>
</dbReference>
<dbReference type="Pfam" id="PF00521">
    <property type="entry name" value="DNA_topoisoIV"/>
    <property type="match status" value="1"/>
</dbReference>